<feature type="transmembrane region" description="Helical" evidence="6">
    <location>
        <begin position="310"/>
        <end position="337"/>
    </location>
</feature>
<keyword evidence="3 6" id="KW-1133">Transmembrane helix</keyword>
<dbReference type="Pfam" id="PF07690">
    <property type="entry name" value="MFS_1"/>
    <property type="match status" value="1"/>
</dbReference>
<feature type="transmembrane region" description="Helical" evidence="6">
    <location>
        <begin position="23"/>
        <end position="42"/>
    </location>
</feature>
<feature type="transmembrane region" description="Helical" evidence="6">
    <location>
        <begin position="147"/>
        <end position="168"/>
    </location>
</feature>
<dbReference type="Gene3D" id="1.20.1250.20">
    <property type="entry name" value="MFS general substrate transporter like domains"/>
    <property type="match status" value="2"/>
</dbReference>
<feature type="domain" description="Major facilitator superfamily (MFS) profile" evidence="7">
    <location>
        <begin position="220"/>
        <end position="416"/>
    </location>
</feature>
<evidence type="ECO:0000259" key="7">
    <source>
        <dbReference type="PROSITE" id="PS50850"/>
    </source>
</evidence>
<feature type="transmembrane region" description="Helical" evidence="6">
    <location>
        <begin position="174"/>
        <end position="190"/>
    </location>
</feature>
<dbReference type="InterPro" id="IPR011701">
    <property type="entry name" value="MFS"/>
</dbReference>
<dbReference type="PANTHER" id="PTHR23514:SF13">
    <property type="entry name" value="INNER MEMBRANE PROTEIN YBJJ"/>
    <property type="match status" value="1"/>
</dbReference>
<evidence type="ECO:0000256" key="5">
    <source>
        <dbReference type="SAM" id="MobiDB-lite"/>
    </source>
</evidence>
<dbReference type="SUPFAM" id="SSF103473">
    <property type="entry name" value="MFS general substrate transporter"/>
    <property type="match status" value="1"/>
</dbReference>
<dbReference type="EMBL" id="CP101988">
    <property type="protein sequence ID" value="UUI75871.1"/>
    <property type="molecule type" value="Genomic_DNA"/>
</dbReference>
<sequence>MTADPGGSRDPLLPAGARSARRAVAGAFGAQGLAYAVLVASLPGFKDRFGIDDGVVTIVTLGICLMAGAGTVVADRLARGPGSRTVLVAGLGTAAVAVLVIALAPGRAVFFGGFALYGLALGLVDAGTNMQAVALQRVYGRSILTSFYAAWSAAAIAGALVVVAYEVLDISQQAAIPVVSVVVAVIALGVRRDGWRAGDVPIGPTAAERSAARAVPWSAVLVLGAAVVAYFVVDSAAQIWSAIYLSDGLLASSSLAPTGLAVYLAMTLVSRLAGDLAVRRWGRVAVVRAAGLIGAAGLLGVVLAPGPAVAVAGFGLTGLGLGAIAPLCFAAAGSLAPEHADAVVARLNGFNYVGAVLGGVLVGAVGTGASLRIGFAVPLLLAIVIVVLAPHFGTRPGSEDSRHARQRPLPPARAEW</sequence>
<feature type="transmembrane region" description="Helical" evidence="6">
    <location>
        <begin position="110"/>
        <end position="135"/>
    </location>
</feature>
<keyword evidence="2 6" id="KW-0812">Transmembrane</keyword>
<dbReference type="PROSITE" id="PS50850">
    <property type="entry name" value="MFS"/>
    <property type="match status" value="1"/>
</dbReference>
<proteinExistence type="predicted"/>
<dbReference type="InterPro" id="IPR051788">
    <property type="entry name" value="MFS_Transporter"/>
</dbReference>
<feature type="transmembrane region" description="Helical" evidence="6">
    <location>
        <begin position="253"/>
        <end position="273"/>
    </location>
</feature>
<name>A0ABY5KZC4_9CELL</name>
<reference evidence="8 9" key="1">
    <citation type="submission" date="2022-07" db="EMBL/GenBank/DDBJ databases">
        <title>Novel species in genus cellulomonas.</title>
        <authorList>
            <person name="Ye L."/>
        </authorList>
    </citation>
    <scope>NUCLEOTIDE SEQUENCE [LARGE SCALE GENOMIC DNA]</scope>
    <source>
        <strain evidence="9">zg-Y338</strain>
    </source>
</reference>
<evidence type="ECO:0000256" key="2">
    <source>
        <dbReference type="ARBA" id="ARBA00022692"/>
    </source>
</evidence>
<dbReference type="InterPro" id="IPR020846">
    <property type="entry name" value="MFS_dom"/>
</dbReference>
<evidence type="ECO:0000256" key="1">
    <source>
        <dbReference type="ARBA" id="ARBA00004651"/>
    </source>
</evidence>
<evidence type="ECO:0000256" key="4">
    <source>
        <dbReference type="ARBA" id="ARBA00023136"/>
    </source>
</evidence>
<feature type="transmembrane region" description="Helical" evidence="6">
    <location>
        <begin position="349"/>
        <end position="369"/>
    </location>
</feature>
<evidence type="ECO:0000313" key="9">
    <source>
        <dbReference type="Proteomes" id="UP001316189"/>
    </source>
</evidence>
<dbReference type="PANTHER" id="PTHR23514">
    <property type="entry name" value="BYPASS OF STOP CODON PROTEIN 6"/>
    <property type="match status" value="1"/>
</dbReference>
<dbReference type="RefSeq" id="WP_227568009.1">
    <property type="nucleotide sequence ID" value="NZ_CP101988.1"/>
</dbReference>
<dbReference type="InterPro" id="IPR036259">
    <property type="entry name" value="MFS_trans_sf"/>
</dbReference>
<evidence type="ECO:0000313" key="8">
    <source>
        <dbReference type="EMBL" id="UUI75871.1"/>
    </source>
</evidence>
<evidence type="ECO:0000256" key="3">
    <source>
        <dbReference type="ARBA" id="ARBA00022989"/>
    </source>
</evidence>
<evidence type="ECO:0000256" key="6">
    <source>
        <dbReference type="SAM" id="Phobius"/>
    </source>
</evidence>
<keyword evidence="9" id="KW-1185">Reference proteome</keyword>
<feature type="transmembrane region" description="Helical" evidence="6">
    <location>
        <begin position="211"/>
        <end position="233"/>
    </location>
</feature>
<organism evidence="8 9">
    <name type="scientific">Cellulomonas chengniuliangii</name>
    <dbReference type="NCBI Taxonomy" id="2968084"/>
    <lineage>
        <taxon>Bacteria</taxon>
        <taxon>Bacillati</taxon>
        <taxon>Actinomycetota</taxon>
        <taxon>Actinomycetes</taxon>
        <taxon>Micrococcales</taxon>
        <taxon>Cellulomonadaceae</taxon>
        <taxon>Cellulomonas</taxon>
    </lineage>
</organism>
<feature type="transmembrane region" description="Helical" evidence="6">
    <location>
        <begin position="285"/>
        <end position="304"/>
    </location>
</feature>
<feature type="transmembrane region" description="Helical" evidence="6">
    <location>
        <begin position="54"/>
        <end position="74"/>
    </location>
</feature>
<feature type="region of interest" description="Disordered" evidence="5">
    <location>
        <begin position="395"/>
        <end position="416"/>
    </location>
</feature>
<accession>A0ABY5KZC4</accession>
<feature type="transmembrane region" description="Helical" evidence="6">
    <location>
        <begin position="375"/>
        <end position="393"/>
    </location>
</feature>
<feature type="transmembrane region" description="Helical" evidence="6">
    <location>
        <begin position="86"/>
        <end position="104"/>
    </location>
</feature>
<gene>
    <name evidence="8" type="ORF">NP064_02875</name>
</gene>
<keyword evidence="4 6" id="KW-0472">Membrane</keyword>
<comment type="subcellular location">
    <subcellularLocation>
        <location evidence="1">Cell membrane</location>
        <topology evidence="1">Multi-pass membrane protein</topology>
    </subcellularLocation>
</comment>
<dbReference type="Proteomes" id="UP001316189">
    <property type="component" value="Chromosome"/>
</dbReference>
<protein>
    <submittedName>
        <fullName evidence="8">MFS transporter</fullName>
    </submittedName>
</protein>